<reference evidence="3" key="2">
    <citation type="submission" date="2020-09" db="EMBL/GenBank/DDBJ databases">
        <authorList>
            <person name="Sun Q."/>
            <person name="Zhou Y."/>
        </authorList>
    </citation>
    <scope>NUCLEOTIDE SEQUENCE</scope>
    <source>
        <strain evidence="3">CGMCC 4.5737</strain>
    </source>
</reference>
<evidence type="ECO:0000313" key="4">
    <source>
        <dbReference type="Proteomes" id="UP000637578"/>
    </source>
</evidence>
<keyword evidence="2" id="KW-1133">Transmembrane helix</keyword>
<dbReference type="InterPro" id="IPR036259">
    <property type="entry name" value="MFS_trans_sf"/>
</dbReference>
<evidence type="ECO:0000313" key="3">
    <source>
        <dbReference type="EMBL" id="GGM64648.1"/>
    </source>
</evidence>
<name>A0A8J3FWA2_9PSEU</name>
<dbReference type="SUPFAM" id="SSF103473">
    <property type="entry name" value="MFS general substrate transporter"/>
    <property type="match status" value="1"/>
</dbReference>
<organism evidence="3 4">
    <name type="scientific">Longimycelium tulufanense</name>
    <dbReference type="NCBI Taxonomy" id="907463"/>
    <lineage>
        <taxon>Bacteria</taxon>
        <taxon>Bacillati</taxon>
        <taxon>Actinomycetota</taxon>
        <taxon>Actinomycetes</taxon>
        <taxon>Pseudonocardiales</taxon>
        <taxon>Pseudonocardiaceae</taxon>
        <taxon>Longimycelium</taxon>
    </lineage>
</organism>
<comment type="caution">
    <text evidence="3">The sequence shown here is derived from an EMBL/GenBank/DDBJ whole genome shotgun (WGS) entry which is preliminary data.</text>
</comment>
<protein>
    <submittedName>
        <fullName evidence="3">Uncharacterized protein</fullName>
    </submittedName>
</protein>
<evidence type="ECO:0000256" key="1">
    <source>
        <dbReference type="SAM" id="MobiDB-lite"/>
    </source>
</evidence>
<gene>
    <name evidence="3" type="ORF">GCM10012275_39080</name>
</gene>
<keyword evidence="2" id="KW-0812">Transmembrane</keyword>
<accession>A0A8J3FWA2</accession>
<keyword evidence="4" id="KW-1185">Reference proteome</keyword>
<dbReference type="AlphaFoldDB" id="A0A8J3FWA2"/>
<feature type="transmembrane region" description="Helical" evidence="2">
    <location>
        <begin position="25"/>
        <end position="45"/>
    </location>
</feature>
<sequence>MIAPLAAAVLRVVPAMQHGVASAGVVVARMTGMLVGVAALSAWGLHRFRTLTADLATPLPFGVSPEEYQRKLADYQLAIQHALLTEYREIFLLTAVICVVGAAAALLLPGRPQKVPVSAPDQPAPSGAAAGDTMSDLER</sequence>
<dbReference type="EMBL" id="BMMK01000018">
    <property type="protein sequence ID" value="GGM64648.1"/>
    <property type="molecule type" value="Genomic_DNA"/>
</dbReference>
<dbReference type="RefSeq" id="WP_229686530.1">
    <property type="nucleotide sequence ID" value="NZ_BMMK01000018.1"/>
</dbReference>
<reference evidence="3" key="1">
    <citation type="journal article" date="2014" name="Int. J. Syst. Evol. Microbiol.">
        <title>Complete genome sequence of Corynebacterium casei LMG S-19264T (=DSM 44701T), isolated from a smear-ripened cheese.</title>
        <authorList>
            <consortium name="US DOE Joint Genome Institute (JGI-PGF)"/>
            <person name="Walter F."/>
            <person name="Albersmeier A."/>
            <person name="Kalinowski J."/>
            <person name="Ruckert C."/>
        </authorList>
    </citation>
    <scope>NUCLEOTIDE SEQUENCE</scope>
    <source>
        <strain evidence="3">CGMCC 4.5737</strain>
    </source>
</reference>
<evidence type="ECO:0000256" key="2">
    <source>
        <dbReference type="SAM" id="Phobius"/>
    </source>
</evidence>
<proteinExistence type="predicted"/>
<feature type="region of interest" description="Disordered" evidence="1">
    <location>
        <begin position="116"/>
        <end position="139"/>
    </location>
</feature>
<feature type="transmembrane region" description="Helical" evidence="2">
    <location>
        <begin position="90"/>
        <end position="108"/>
    </location>
</feature>
<keyword evidence="2" id="KW-0472">Membrane</keyword>
<dbReference type="Proteomes" id="UP000637578">
    <property type="component" value="Unassembled WGS sequence"/>
</dbReference>